<protein>
    <recommendedName>
        <fullName evidence="3">Nucleoside 2-deoxyribosyltransferase</fullName>
    </recommendedName>
</protein>
<proteinExistence type="predicted"/>
<evidence type="ECO:0000313" key="1">
    <source>
        <dbReference type="EMBL" id="OGN13651.1"/>
    </source>
</evidence>
<evidence type="ECO:0008006" key="3">
    <source>
        <dbReference type="Google" id="ProtNLM"/>
    </source>
</evidence>
<name>A0A1F8FKW9_9BACT</name>
<dbReference type="Gene3D" id="3.40.50.450">
    <property type="match status" value="1"/>
</dbReference>
<organism evidence="1 2">
    <name type="scientific">Candidatus Yanofskybacteria bacterium RIFCSPHIGHO2_02_FULL_43_22</name>
    <dbReference type="NCBI Taxonomy" id="1802681"/>
    <lineage>
        <taxon>Bacteria</taxon>
        <taxon>Candidatus Yanofskyibacteriota</taxon>
    </lineage>
</organism>
<sequence>MGFLVNSVPTSSHKADKYIHTMKGFISYRFTGEKLEDLKTLLVQVQNGLKEVGVDAYCNLFDEDFETRSKNFKPQDYVFDAFKILGGIEILFVVITSENKSEGMIMEVGYSIAKTIPVVVAIRNGVENTYLPGMANMVIHWSSIDDLVHKIKRTDFKRLKT</sequence>
<dbReference type="EMBL" id="MGJV01000038">
    <property type="protein sequence ID" value="OGN13651.1"/>
    <property type="molecule type" value="Genomic_DNA"/>
</dbReference>
<dbReference type="SUPFAM" id="SSF52309">
    <property type="entry name" value="N-(deoxy)ribosyltransferase-like"/>
    <property type="match status" value="1"/>
</dbReference>
<dbReference type="AlphaFoldDB" id="A0A1F8FKW9"/>
<evidence type="ECO:0000313" key="2">
    <source>
        <dbReference type="Proteomes" id="UP000176581"/>
    </source>
</evidence>
<comment type="caution">
    <text evidence="1">The sequence shown here is derived from an EMBL/GenBank/DDBJ whole genome shotgun (WGS) entry which is preliminary data.</text>
</comment>
<dbReference type="Proteomes" id="UP000176581">
    <property type="component" value="Unassembled WGS sequence"/>
</dbReference>
<reference evidence="1 2" key="1">
    <citation type="journal article" date="2016" name="Nat. Commun.">
        <title>Thousands of microbial genomes shed light on interconnected biogeochemical processes in an aquifer system.</title>
        <authorList>
            <person name="Anantharaman K."/>
            <person name="Brown C.T."/>
            <person name="Hug L.A."/>
            <person name="Sharon I."/>
            <person name="Castelle C.J."/>
            <person name="Probst A.J."/>
            <person name="Thomas B.C."/>
            <person name="Singh A."/>
            <person name="Wilkins M.J."/>
            <person name="Karaoz U."/>
            <person name="Brodie E.L."/>
            <person name="Williams K.H."/>
            <person name="Hubbard S.S."/>
            <person name="Banfield J.F."/>
        </authorList>
    </citation>
    <scope>NUCLEOTIDE SEQUENCE [LARGE SCALE GENOMIC DNA]</scope>
</reference>
<gene>
    <name evidence="1" type="ORF">A3J47_03085</name>
</gene>
<accession>A0A1F8FKW9</accession>